<dbReference type="SMART" id="SM00867">
    <property type="entry name" value="YceI"/>
    <property type="match status" value="1"/>
</dbReference>
<organism evidence="2 3">
    <name type="scientific">Dyadobacter koreensis</name>
    <dbReference type="NCBI Taxonomy" id="408657"/>
    <lineage>
        <taxon>Bacteria</taxon>
        <taxon>Pseudomonadati</taxon>
        <taxon>Bacteroidota</taxon>
        <taxon>Cytophagia</taxon>
        <taxon>Cytophagales</taxon>
        <taxon>Spirosomataceae</taxon>
        <taxon>Dyadobacter</taxon>
    </lineage>
</organism>
<dbReference type="InterPro" id="IPR007372">
    <property type="entry name" value="Lipid/polyisoprenoid-bd_YceI"/>
</dbReference>
<dbReference type="PANTHER" id="PTHR34406">
    <property type="entry name" value="PROTEIN YCEI"/>
    <property type="match status" value="1"/>
</dbReference>
<evidence type="ECO:0000313" key="3">
    <source>
        <dbReference type="Proteomes" id="UP000199532"/>
    </source>
</evidence>
<sequence>MESKNYKVDGAQSSIDWTGKKITGAHNGTIDIAAGTFVVSGHKLRGGDFTIDVRSIRILDVTDPDTNAQFAGHLLSDDFFSAERFPVANFEIISSTYVEDDKYQIIGNLTIKAITHPVSFLAQVNILDDVVTASGKIIVDRTKYDMKFRSGNFFANLGDTLIYNEFELDVKLTATISF</sequence>
<feature type="domain" description="Lipid/polyisoprenoid-binding YceI-like" evidence="1">
    <location>
        <begin position="5"/>
        <end position="175"/>
    </location>
</feature>
<accession>A0A1H6YU92</accession>
<name>A0A1H6YU92_9BACT</name>
<evidence type="ECO:0000313" key="2">
    <source>
        <dbReference type="EMBL" id="SEJ40345.1"/>
    </source>
</evidence>
<gene>
    <name evidence="2" type="ORF">SAMN04487995_4502</name>
</gene>
<dbReference type="Pfam" id="PF04264">
    <property type="entry name" value="YceI"/>
    <property type="match status" value="1"/>
</dbReference>
<dbReference type="STRING" id="408657.SAMN04487995_4502"/>
<dbReference type="Proteomes" id="UP000199532">
    <property type="component" value="Unassembled WGS sequence"/>
</dbReference>
<dbReference type="AlphaFoldDB" id="A0A1H6YU92"/>
<protein>
    <submittedName>
        <fullName evidence="2">Polyisoprenoid-binding protein YceI</fullName>
    </submittedName>
</protein>
<dbReference type="Gene3D" id="2.40.128.110">
    <property type="entry name" value="Lipid/polyisoprenoid-binding, YceI-like"/>
    <property type="match status" value="1"/>
</dbReference>
<dbReference type="SUPFAM" id="SSF101874">
    <property type="entry name" value="YceI-like"/>
    <property type="match status" value="1"/>
</dbReference>
<keyword evidence="3" id="KW-1185">Reference proteome</keyword>
<dbReference type="InterPro" id="IPR036761">
    <property type="entry name" value="TTHA0802/YceI-like_sf"/>
</dbReference>
<dbReference type="PANTHER" id="PTHR34406:SF1">
    <property type="entry name" value="PROTEIN YCEI"/>
    <property type="match status" value="1"/>
</dbReference>
<reference evidence="2 3" key="1">
    <citation type="submission" date="2016-10" db="EMBL/GenBank/DDBJ databases">
        <authorList>
            <person name="de Groot N.N."/>
        </authorList>
    </citation>
    <scope>NUCLEOTIDE SEQUENCE [LARGE SCALE GENOMIC DNA]</scope>
    <source>
        <strain evidence="2 3">DSM 19938</strain>
    </source>
</reference>
<proteinExistence type="predicted"/>
<dbReference type="EMBL" id="FNXY01000007">
    <property type="protein sequence ID" value="SEJ40345.1"/>
    <property type="molecule type" value="Genomic_DNA"/>
</dbReference>
<dbReference type="RefSeq" id="WP_090338498.1">
    <property type="nucleotide sequence ID" value="NZ_FNXY01000007.1"/>
</dbReference>
<dbReference type="OrthoDB" id="951410at2"/>
<evidence type="ECO:0000259" key="1">
    <source>
        <dbReference type="SMART" id="SM00867"/>
    </source>
</evidence>